<reference evidence="4 5" key="1">
    <citation type="submission" date="2013-03" db="EMBL/GenBank/DDBJ databases">
        <title>The Genome Sequence of Phialophora europaea CBS 101466.</title>
        <authorList>
            <consortium name="The Broad Institute Genomics Platform"/>
            <person name="Cuomo C."/>
            <person name="de Hoog S."/>
            <person name="Gorbushina A."/>
            <person name="Walker B."/>
            <person name="Young S.K."/>
            <person name="Zeng Q."/>
            <person name="Gargeya S."/>
            <person name="Fitzgerald M."/>
            <person name="Haas B."/>
            <person name="Abouelleil A."/>
            <person name="Allen A.W."/>
            <person name="Alvarado L."/>
            <person name="Arachchi H.M."/>
            <person name="Berlin A.M."/>
            <person name="Chapman S.B."/>
            <person name="Gainer-Dewar J."/>
            <person name="Goldberg J."/>
            <person name="Griggs A."/>
            <person name="Gujja S."/>
            <person name="Hansen M."/>
            <person name="Howarth C."/>
            <person name="Imamovic A."/>
            <person name="Ireland A."/>
            <person name="Larimer J."/>
            <person name="McCowan C."/>
            <person name="Murphy C."/>
            <person name="Pearson M."/>
            <person name="Poon T.W."/>
            <person name="Priest M."/>
            <person name="Roberts A."/>
            <person name="Saif S."/>
            <person name="Shea T."/>
            <person name="Sisk P."/>
            <person name="Sykes S."/>
            <person name="Wortman J."/>
            <person name="Nusbaum C."/>
            <person name="Birren B."/>
        </authorList>
    </citation>
    <scope>NUCLEOTIDE SEQUENCE [LARGE SCALE GENOMIC DNA]</scope>
    <source>
        <strain evidence="4 5">CBS 101466</strain>
    </source>
</reference>
<proteinExistence type="inferred from homology"/>
<dbReference type="InterPro" id="IPR018034">
    <property type="entry name" value="Kri1"/>
</dbReference>
<dbReference type="EMBL" id="KB822712">
    <property type="protein sequence ID" value="ETN45329.1"/>
    <property type="molecule type" value="Genomic_DNA"/>
</dbReference>
<dbReference type="PANTHER" id="PTHR14490:SF5">
    <property type="entry name" value="PROTEIN KRI1 HOMOLOG"/>
    <property type="match status" value="1"/>
</dbReference>
<evidence type="ECO:0000313" key="5">
    <source>
        <dbReference type="Proteomes" id="UP000030752"/>
    </source>
</evidence>
<evidence type="ECO:0000259" key="3">
    <source>
        <dbReference type="Pfam" id="PF12936"/>
    </source>
</evidence>
<accession>W2SBM5</accession>
<feature type="compositionally biased region" description="Polar residues" evidence="2">
    <location>
        <begin position="219"/>
        <end position="231"/>
    </location>
</feature>
<comment type="similarity">
    <text evidence="1">Belongs to the KRI1 family.</text>
</comment>
<dbReference type="Pfam" id="PF12936">
    <property type="entry name" value="Kri1_C"/>
    <property type="match status" value="1"/>
</dbReference>
<dbReference type="eggNOG" id="KOG2409">
    <property type="taxonomic scope" value="Eukaryota"/>
</dbReference>
<feature type="compositionally biased region" description="Acidic residues" evidence="2">
    <location>
        <begin position="411"/>
        <end position="429"/>
    </location>
</feature>
<feature type="compositionally biased region" description="Basic and acidic residues" evidence="2">
    <location>
        <begin position="261"/>
        <end position="303"/>
    </location>
</feature>
<dbReference type="VEuPathDB" id="FungiDB:HMPREF1541_09160"/>
<dbReference type="InParanoid" id="W2SBM5"/>
<dbReference type="GO" id="GO:0000447">
    <property type="term" value="P:endonucleolytic cleavage in ITS1 to separate SSU-rRNA from 5.8S rRNA and LSU-rRNA from tricistronic rRNA transcript (SSU-rRNA, 5.8S rRNA, LSU-rRNA)"/>
    <property type="evidence" value="ECO:0007669"/>
    <property type="project" value="TreeGrafter"/>
</dbReference>
<feature type="compositionally biased region" description="Acidic residues" evidence="2">
    <location>
        <begin position="67"/>
        <end position="86"/>
    </location>
</feature>
<feature type="region of interest" description="Disordered" evidence="2">
    <location>
        <begin position="523"/>
        <end position="601"/>
    </location>
</feature>
<dbReference type="GO" id="GO:0005730">
    <property type="term" value="C:nucleolus"/>
    <property type="evidence" value="ECO:0007669"/>
    <property type="project" value="TreeGrafter"/>
</dbReference>
<feature type="compositionally biased region" description="Basic and acidic residues" evidence="2">
    <location>
        <begin position="398"/>
        <end position="410"/>
    </location>
</feature>
<dbReference type="GeneID" id="19976499"/>
<dbReference type="RefSeq" id="XP_008712057.1">
    <property type="nucleotide sequence ID" value="XM_008713835.1"/>
</dbReference>
<feature type="region of interest" description="Disordered" evidence="2">
    <location>
        <begin position="177"/>
        <end position="309"/>
    </location>
</feature>
<gene>
    <name evidence="4" type="ORF">HMPREF1541_09160</name>
</gene>
<feature type="compositionally biased region" description="Basic residues" evidence="2">
    <location>
        <begin position="586"/>
        <end position="601"/>
    </location>
</feature>
<dbReference type="HOGENOM" id="CLU_009647_3_0_1"/>
<feature type="compositionally biased region" description="Low complexity" evidence="2">
    <location>
        <begin position="459"/>
        <end position="468"/>
    </location>
</feature>
<name>W2SBM5_CYPE1</name>
<dbReference type="GO" id="GO:0030686">
    <property type="term" value="C:90S preribosome"/>
    <property type="evidence" value="ECO:0007669"/>
    <property type="project" value="TreeGrafter"/>
</dbReference>
<dbReference type="Pfam" id="PF05178">
    <property type="entry name" value="Kri1"/>
    <property type="match status" value="1"/>
</dbReference>
<dbReference type="InterPro" id="IPR024626">
    <property type="entry name" value="Kri1-like_C"/>
</dbReference>
<dbReference type="STRING" id="1220924.W2SBM5"/>
<evidence type="ECO:0000256" key="2">
    <source>
        <dbReference type="SAM" id="MobiDB-lite"/>
    </source>
</evidence>
<evidence type="ECO:0000313" key="4">
    <source>
        <dbReference type="EMBL" id="ETN45329.1"/>
    </source>
</evidence>
<dbReference type="Proteomes" id="UP000030752">
    <property type="component" value="Unassembled WGS sequence"/>
</dbReference>
<feature type="compositionally biased region" description="Basic and acidic residues" evidence="2">
    <location>
        <begin position="443"/>
        <end position="458"/>
    </location>
</feature>
<evidence type="ECO:0000256" key="1">
    <source>
        <dbReference type="ARBA" id="ARBA00007473"/>
    </source>
</evidence>
<protein>
    <recommendedName>
        <fullName evidence="3">Kri1-like C-terminal domain-containing protein</fullName>
    </recommendedName>
</protein>
<feature type="compositionally biased region" description="Basic residues" evidence="2">
    <location>
        <begin position="529"/>
        <end position="542"/>
    </location>
</feature>
<feature type="domain" description="Kri1-like C-terminal" evidence="3">
    <location>
        <begin position="458"/>
        <end position="546"/>
    </location>
</feature>
<feature type="region of interest" description="Disordered" evidence="2">
    <location>
        <begin position="1"/>
        <end position="90"/>
    </location>
</feature>
<sequence>MAKKELLSSDSDNSDVEEGGASLNGTDLKVNESYARKFEHNKKREEKQRLEEKFGKATGKRKRDQQDSENDSSTEDSSSDDEDEGELATAAVDSEILATIQAIRSKDPRVYDNNAKFYTALEADPSAAKTKQEKPMHLRDYHRQNLLNGINDENDESNPLTYDQEQEQLKRSVVAQMHAAVDGSEAESEDEFLVAKEKPQRQPEAPLDVESADKDPETFLSNFMSSRAWTQENDRQLQPFESDDDEEERRAEEFEQAYNLRFEDPAKSNEKLQTHARDLATKYSVRRDETNPRQRKREAEKAAKAAAKQQLREEKARLRKLRVDEVEVKVQKIKEAAGLSSRNLEPEDWQHFVDEDWDDAKWDEEMRKRFGEDYYAGEEINSDADDDQEQRTRKPKKPKFEDDIDIKDIIPEFEDEPEKPDISLSDEELPNAGAPNSKKRKQAKEEKKRDAKRDRRIIEQLVDDQLQLELDHALPRSSKNNSAFRYRETSPKSFGLTSRDILLADDAQLNQFAGLKKLAAYRDPERKRKDQKHLGKKARLRQWRKDTFGNENGMQLSELVPAEPQQSTGLTGEDDEGGVNIVETGKKKKRRGKKQKTAGAA</sequence>
<dbReference type="PANTHER" id="PTHR14490">
    <property type="entry name" value="ZINC FINGER, ZZ TYPE"/>
    <property type="match status" value="1"/>
</dbReference>
<dbReference type="AlphaFoldDB" id="W2SBM5"/>
<keyword evidence="5" id="KW-1185">Reference proteome</keyword>
<dbReference type="OrthoDB" id="10252032at2759"/>
<organism evidence="4 5">
    <name type="scientific">Cyphellophora europaea (strain CBS 101466)</name>
    <name type="common">Phialophora europaea</name>
    <dbReference type="NCBI Taxonomy" id="1220924"/>
    <lineage>
        <taxon>Eukaryota</taxon>
        <taxon>Fungi</taxon>
        <taxon>Dikarya</taxon>
        <taxon>Ascomycota</taxon>
        <taxon>Pezizomycotina</taxon>
        <taxon>Eurotiomycetes</taxon>
        <taxon>Chaetothyriomycetidae</taxon>
        <taxon>Chaetothyriales</taxon>
        <taxon>Cyphellophoraceae</taxon>
        <taxon>Cyphellophora</taxon>
    </lineage>
</organism>
<dbReference type="FunCoup" id="W2SBM5">
    <property type="interactions" value="611"/>
</dbReference>
<feature type="region of interest" description="Disordered" evidence="2">
    <location>
        <begin position="372"/>
        <end position="490"/>
    </location>
</feature>
<feature type="compositionally biased region" description="Basic and acidic residues" evidence="2">
    <location>
        <begin position="34"/>
        <end position="55"/>
    </location>
</feature>